<feature type="non-terminal residue" evidence="1">
    <location>
        <position position="1"/>
    </location>
</feature>
<dbReference type="InParanoid" id="A0A0D0AEJ7"/>
<evidence type="ECO:0000313" key="2">
    <source>
        <dbReference type="Proteomes" id="UP000054485"/>
    </source>
</evidence>
<dbReference type="HOGENOM" id="CLU_208798_0_0_1"/>
<dbReference type="Proteomes" id="UP000054485">
    <property type="component" value="Unassembled WGS sequence"/>
</dbReference>
<sequence length="57" mass="5962">SSANFSAANSRIYGLYLASVGDVRLDAYAIGCSAVMTLPDGKVDVCFCARIAPYPSL</sequence>
<dbReference type="OrthoDB" id="2633964at2759"/>
<keyword evidence="2" id="KW-1185">Reference proteome</keyword>
<accession>A0A0D0AEJ7</accession>
<reference evidence="1 2" key="1">
    <citation type="submission" date="2014-04" db="EMBL/GenBank/DDBJ databases">
        <authorList>
            <consortium name="DOE Joint Genome Institute"/>
            <person name="Kuo A."/>
            <person name="Ruytinx J."/>
            <person name="Rineau F."/>
            <person name="Colpaert J."/>
            <person name="Kohler A."/>
            <person name="Nagy L.G."/>
            <person name="Floudas D."/>
            <person name="Copeland A."/>
            <person name="Barry K.W."/>
            <person name="Cichocki N."/>
            <person name="Veneault-Fourrey C."/>
            <person name="LaButti K."/>
            <person name="Lindquist E.A."/>
            <person name="Lipzen A."/>
            <person name="Lundell T."/>
            <person name="Morin E."/>
            <person name="Murat C."/>
            <person name="Sun H."/>
            <person name="Tunlid A."/>
            <person name="Henrissat B."/>
            <person name="Grigoriev I.V."/>
            <person name="Hibbett D.S."/>
            <person name="Martin F."/>
            <person name="Nordberg H.P."/>
            <person name="Cantor M.N."/>
            <person name="Hua S.X."/>
        </authorList>
    </citation>
    <scope>NUCLEOTIDE SEQUENCE [LARGE SCALE GENOMIC DNA]</scope>
    <source>
        <strain evidence="1 2">UH-Slu-Lm8-n1</strain>
    </source>
</reference>
<evidence type="ECO:0000313" key="1">
    <source>
        <dbReference type="EMBL" id="KIK32657.1"/>
    </source>
</evidence>
<protein>
    <submittedName>
        <fullName evidence="1">Uncharacterized protein</fullName>
    </submittedName>
</protein>
<name>A0A0D0AEJ7_9AGAM</name>
<gene>
    <name evidence="1" type="ORF">CY34DRAFT_66817</name>
</gene>
<dbReference type="EMBL" id="KN836157">
    <property type="protein sequence ID" value="KIK32657.1"/>
    <property type="molecule type" value="Genomic_DNA"/>
</dbReference>
<dbReference type="AlphaFoldDB" id="A0A0D0AEJ7"/>
<feature type="non-terminal residue" evidence="1">
    <location>
        <position position="57"/>
    </location>
</feature>
<reference evidence="2" key="2">
    <citation type="submission" date="2015-01" db="EMBL/GenBank/DDBJ databases">
        <title>Evolutionary Origins and Diversification of the Mycorrhizal Mutualists.</title>
        <authorList>
            <consortium name="DOE Joint Genome Institute"/>
            <consortium name="Mycorrhizal Genomics Consortium"/>
            <person name="Kohler A."/>
            <person name="Kuo A."/>
            <person name="Nagy L.G."/>
            <person name="Floudas D."/>
            <person name="Copeland A."/>
            <person name="Barry K.W."/>
            <person name="Cichocki N."/>
            <person name="Veneault-Fourrey C."/>
            <person name="LaButti K."/>
            <person name="Lindquist E.A."/>
            <person name="Lipzen A."/>
            <person name="Lundell T."/>
            <person name="Morin E."/>
            <person name="Murat C."/>
            <person name="Riley R."/>
            <person name="Ohm R."/>
            <person name="Sun H."/>
            <person name="Tunlid A."/>
            <person name="Henrissat B."/>
            <person name="Grigoriev I.V."/>
            <person name="Hibbett D.S."/>
            <person name="Martin F."/>
        </authorList>
    </citation>
    <scope>NUCLEOTIDE SEQUENCE [LARGE SCALE GENOMIC DNA]</scope>
    <source>
        <strain evidence="2">UH-Slu-Lm8-n1</strain>
    </source>
</reference>
<organism evidence="1 2">
    <name type="scientific">Suillus luteus UH-Slu-Lm8-n1</name>
    <dbReference type="NCBI Taxonomy" id="930992"/>
    <lineage>
        <taxon>Eukaryota</taxon>
        <taxon>Fungi</taxon>
        <taxon>Dikarya</taxon>
        <taxon>Basidiomycota</taxon>
        <taxon>Agaricomycotina</taxon>
        <taxon>Agaricomycetes</taxon>
        <taxon>Agaricomycetidae</taxon>
        <taxon>Boletales</taxon>
        <taxon>Suillineae</taxon>
        <taxon>Suillaceae</taxon>
        <taxon>Suillus</taxon>
    </lineage>
</organism>
<proteinExistence type="predicted"/>